<dbReference type="VEuPathDB" id="FungiDB:LCOR_07543.1"/>
<keyword evidence="3 7" id="KW-0812">Transmembrane</keyword>
<dbReference type="Pfam" id="PF08285">
    <property type="entry name" value="DPM3"/>
    <property type="match status" value="1"/>
</dbReference>
<evidence type="ECO:0000256" key="4">
    <source>
        <dbReference type="ARBA" id="ARBA00022824"/>
    </source>
</evidence>
<evidence type="ECO:0000256" key="1">
    <source>
        <dbReference type="ARBA" id="ARBA00004477"/>
    </source>
</evidence>
<evidence type="ECO:0000256" key="6">
    <source>
        <dbReference type="ARBA" id="ARBA00023136"/>
    </source>
</evidence>
<comment type="function">
    <text evidence="7">Stabilizer subunit of the dolichol-phosphate mannose (DPM) synthase complex; tethers catalytic subunit to the ER.</text>
</comment>
<name>A0A068S2D4_9FUNG</name>
<dbReference type="PANTHER" id="PTHR16433">
    <property type="entry name" value="DOLICHOL-PHOSPHATE MANNOSYLTRANSFERASE SUBUNIT 3"/>
    <property type="match status" value="1"/>
</dbReference>
<dbReference type="GO" id="GO:0016757">
    <property type="term" value="F:glycosyltransferase activity"/>
    <property type="evidence" value="ECO:0007669"/>
    <property type="project" value="UniProtKB-KW"/>
</dbReference>
<dbReference type="InterPro" id="IPR013174">
    <property type="entry name" value="DPM3"/>
</dbReference>
<reference evidence="8" key="1">
    <citation type="submission" date="2013-08" db="EMBL/GenBank/DDBJ databases">
        <title>Gene expansion shapes genome architecture in the human pathogen Lichtheimia corymbifera: an evolutionary genomics analysis in the ancient terrestrial Mucorales (Mucoromycotina).</title>
        <authorList>
            <person name="Schwartze V.U."/>
            <person name="Winter S."/>
            <person name="Shelest E."/>
            <person name="Marcet-Houben M."/>
            <person name="Horn F."/>
            <person name="Wehner S."/>
            <person name="Hoffmann K."/>
            <person name="Riege K."/>
            <person name="Sammeth M."/>
            <person name="Nowrousian M."/>
            <person name="Valiante V."/>
            <person name="Linde J."/>
            <person name="Jacobsen I.D."/>
            <person name="Marz M."/>
            <person name="Brakhage A.A."/>
            <person name="Gabaldon T."/>
            <person name="Bocker S."/>
            <person name="Voigt K."/>
        </authorList>
    </citation>
    <scope>NUCLEOTIDE SEQUENCE [LARGE SCALE GENOMIC DNA]</scope>
    <source>
        <strain evidence="8">FSU 9682</strain>
    </source>
</reference>
<organism evidence="8 9">
    <name type="scientific">Lichtheimia corymbifera JMRC:FSU:9682</name>
    <dbReference type="NCBI Taxonomy" id="1263082"/>
    <lineage>
        <taxon>Eukaryota</taxon>
        <taxon>Fungi</taxon>
        <taxon>Fungi incertae sedis</taxon>
        <taxon>Mucoromycota</taxon>
        <taxon>Mucoromycotina</taxon>
        <taxon>Mucoromycetes</taxon>
        <taxon>Mucorales</taxon>
        <taxon>Lichtheimiaceae</taxon>
        <taxon>Lichtheimia</taxon>
    </lineage>
</organism>
<evidence type="ECO:0000256" key="2">
    <source>
        <dbReference type="ARBA" id="ARBA00010430"/>
    </source>
</evidence>
<evidence type="ECO:0000256" key="3">
    <source>
        <dbReference type="ARBA" id="ARBA00022692"/>
    </source>
</evidence>
<comment type="subunit">
    <text evidence="7">Component of the dolichol-phosphate mannose (DPM) synthase complex.</text>
</comment>
<protein>
    <recommendedName>
        <fullName evidence="7">Dolichol-phosphate mannosyltransferase subunit 3</fullName>
    </recommendedName>
</protein>
<dbReference type="GO" id="GO:0033185">
    <property type="term" value="C:dolichol-phosphate-mannose synthase complex"/>
    <property type="evidence" value="ECO:0007669"/>
    <property type="project" value="TreeGrafter"/>
</dbReference>
<dbReference type="OrthoDB" id="2014333at2759"/>
<gene>
    <name evidence="8" type="ORF">LCOR_07543.1</name>
</gene>
<comment type="caution">
    <text evidence="8">The sequence shown here is derived from an EMBL/GenBank/DDBJ whole genome shotgun (WGS) entry which is preliminary data.</text>
</comment>
<keyword evidence="9" id="KW-1185">Reference proteome</keyword>
<evidence type="ECO:0000256" key="7">
    <source>
        <dbReference type="RuleBase" id="RU365085"/>
    </source>
</evidence>
<comment type="pathway">
    <text evidence="7">Protein modification; protein glycosylation.</text>
</comment>
<dbReference type="GO" id="GO:0005789">
    <property type="term" value="C:endoplasmic reticulum membrane"/>
    <property type="evidence" value="ECO:0007669"/>
    <property type="project" value="UniProtKB-SubCell"/>
</dbReference>
<dbReference type="Proteomes" id="UP000027586">
    <property type="component" value="Unassembled WGS sequence"/>
</dbReference>
<feature type="transmembrane region" description="Helical" evidence="7">
    <location>
        <begin position="40"/>
        <end position="58"/>
    </location>
</feature>
<keyword evidence="5 7" id="KW-1133">Transmembrane helix</keyword>
<evidence type="ECO:0000313" key="9">
    <source>
        <dbReference type="Proteomes" id="UP000027586"/>
    </source>
</evidence>
<feature type="transmembrane region" description="Helical" evidence="7">
    <location>
        <begin position="7"/>
        <end position="28"/>
    </location>
</feature>
<keyword evidence="8" id="KW-0328">Glycosyltransferase</keyword>
<dbReference type="PANTHER" id="PTHR16433:SF0">
    <property type="entry name" value="DOLICHOL-PHOSPHATE MANNOSYLTRANSFERASE SUBUNIT 3"/>
    <property type="match status" value="1"/>
</dbReference>
<dbReference type="GO" id="GO:0006506">
    <property type="term" value="P:GPI anchor biosynthetic process"/>
    <property type="evidence" value="ECO:0007669"/>
    <property type="project" value="TreeGrafter"/>
</dbReference>
<evidence type="ECO:0000313" key="8">
    <source>
        <dbReference type="EMBL" id="CDH56508.1"/>
    </source>
</evidence>
<proteinExistence type="inferred from homology"/>
<sequence length="91" mass="10053">MTRATETFAALGIATVIYIALFFGALPLPEVIQDKIIPVLPWWALMSFGSYSLGYLGYHVMTFSDCPDAYTELMGEIQQAKTELRSKGVSV</sequence>
<accession>A0A068S2D4</accession>
<keyword evidence="8" id="KW-0808">Transferase</keyword>
<dbReference type="STRING" id="1263082.A0A068S2D4"/>
<comment type="subcellular location">
    <subcellularLocation>
        <location evidence="1 7">Endoplasmic reticulum membrane</location>
        <topology evidence="1 7">Multi-pass membrane protein</topology>
    </subcellularLocation>
</comment>
<dbReference type="EMBL" id="CBTN010000038">
    <property type="protein sequence ID" value="CDH56508.1"/>
    <property type="molecule type" value="Genomic_DNA"/>
</dbReference>
<keyword evidence="4 7" id="KW-0256">Endoplasmic reticulum</keyword>
<dbReference type="UniPathway" id="UPA00378"/>
<dbReference type="AlphaFoldDB" id="A0A068S2D4"/>
<comment type="similarity">
    <text evidence="2 7">Belongs to the DPM3 family.</text>
</comment>
<keyword evidence="6 7" id="KW-0472">Membrane</keyword>
<evidence type="ECO:0000256" key="5">
    <source>
        <dbReference type="ARBA" id="ARBA00022989"/>
    </source>
</evidence>